<evidence type="ECO:0000256" key="6">
    <source>
        <dbReference type="PROSITE-ProRule" id="PRU00325"/>
    </source>
</evidence>
<gene>
    <name evidence="8" type="primary">Exo1c</name>
    <name evidence="8" type="ORF">OSTLU_119559</name>
</gene>
<dbReference type="GO" id="GO:0017108">
    <property type="term" value="F:5'-flap endonuclease activity"/>
    <property type="evidence" value="ECO:0007669"/>
    <property type="project" value="TreeGrafter"/>
</dbReference>
<feature type="domain" description="SWIM-type" evidence="7">
    <location>
        <begin position="557"/>
        <end position="590"/>
    </location>
</feature>
<evidence type="ECO:0000256" key="5">
    <source>
        <dbReference type="ARBA" id="ARBA00022842"/>
    </source>
</evidence>
<dbReference type="EMBL" id="CP000582">
    <property type="protein sequence ID" value="ABO94719.1"/>
    <property type="molecule type" value="Genomic_DNA"/>
</dbReference>
<accession>A4RSV6</accession>
<dbReference type="PANTHER" id="PTHR11081:SF9">
    <property type="entry name" value="FLAP ENDONUCLEASE 1"/>
    <property type="match status" value="1"/>
</dbReference>
<dbReference type="STRING" id="436017.A4RSV6"/>
<evidence type="ECO:0000256" key="3">
    <source>
        <dbReference type="ARBA" id="ARBA00022759"/>
    </source>
</evidence>
<dbReference type="InterPro" id="IPR006085">
    <property type="entry name" value="XPG_DNA_repair_N"/>
</dbReference>
<dbReference type="GeneID" id="5000485"/>
<dbReference type="OrthoDB" id="2959108at2759"/>
<evidence type="ECO:0000313" key="8">
    <source>
        <dbReference type="EMBL" id="ABO94719.1"/>
    </source>
</evidence>
<dbReference type="InterPro" id="IPR007527">
    <property type="entry name" value="Znf_SWIM"/>
</dbReference>
<reference evidence="8 9" key="1">
    <citation type="journal article" date="2007" name="Proc. Natl. Acad. Sci. U.S.A.">
        <title>The tiny eukaryote Ostreococcus provides genomic insights into the paradox of plankton speciation.</title>
        <authorList>
            <person name="Palenik B."/>
            <person name="Grimwood J."/>
            <person name="Aerts A."/>
            <person name="Rouze P."/>
            <person name="Salamov A."/>
            <person name="Putnam N."/>
            <person name="Dupont C."/>
            <person name="Jorgensen R."/>
            <person name="Derelle E."/>
            <person name="Rombauts S."/>
            <person name="Zhou K."/>
            <person name="Otillar R."/>
            <person name="Merchant S.S."/>
            <person name="Podell S."/>
            <person name="Gaasterland T."/>
            <person name="Napoli C."/>
            <person name="Gendler K."/>
            <person name="Manuell A."/>
            <person name="Tai V."/>
            <person name="Vallon O."/>
            <person name="Piganeau G."/>
            <person name="Jancek S."/>
            <person name="Heijde M."/>
            <person name="Jabbari K."/>
            <person name="Bowler C."/>
            <person name="Lohr M."/>
            <person name="Robbens S."/>
            <person name="Werner G."/>
            <person name="Dubchak I."/>
            <person name="Pazour G.J."/>
            <person name="Ren Q."/>
            <person name="Paulsen I."/>
            <person name="Delwiche C."/>
            <person name="Schmutz J."/>
            <person name="Rokhsar D."/>
            <person name="Van de Peer Y."/>
            <person name="Moreau H."/>
            <person name="Grigoriev I.V."/>
        </authorList>
    </citation>
    <scope>NUCLEOTIDE SEQUENCE [LARGE SCALE GENOMIC DNA]</scope>
    <source>
        <strain evidence="8 9">CCE9901</strain>
    </source>
</reference>
<dbReference type="SUPFAM" id="SSF47807">
    <property type="entry name" value="5' to 3' exonuclease, C-terminal subdomain"/>
    <property type="match status" value="1"/>
</dbReference>
<organism evidence="8 9">
    <name type="scientific">Ostreococcus lucimarinus (strain CCE9901)</name>
    <dbReference type="NCBI Taxonomy" id="436017"/>
    <lineage>
        <taxon>Eukaryota</taxon>
        <taxon>Viridiplantae</taxon>
        <taxon>Chlorophyta</taxon>
        <taxon>Mamiellophyceae</taxon>
        <taxon>Mamiellales</taxon>
        <taxon>Bathycoccaceae</taxon>
        <taxon>Ostreococcus</taxon>
    </lineage>
</organism>
<dbReference type="SMART" id="SM00485">
    <property type="entry name" value="XPGN"/>
    <property type="match status" value="1"/>
</dbReference>
<keyword evidence="6" id="KW-0862">Zinc</keyword>
<dbReference type="PANTHER" id="PTHR11081">
    <property type="entry name" value="FLAP ENDONUCLEASE FAMILY MEMBER"/>
    <property type="match status" value="1"/>
</dbReference>
<keyword evidence="2" id="KW-0479">Metal-binding</keyword>
<keyword evidence="4" id="KW-0378">Hydrolase</keyword>
<dbReference type="PRINTS" id="PR00853">
    <property type="entry name" value="XPGRADSUPER"/>
</dbReference>
<keyword evidence="5" id="KW-0460">Magnesium</keyword>
<dbReference type="PROSITE" id="PS50966">
    <property type="entry name" value="ZF_SWIM"/>
    <property type="match status" value="1"/>
</dbReference>
<dbReference type="SUPFAM" id="SSF88723">
    <property type="entry name" value="PIN domain-like"/>
    <property type="match status" value="1"/>
</dbReference>
<name>A4RSV6_OSTLU</name>
<dbReference type="Proteomes" id="UP000001568">
    <property type="component" value="Chromosome 2"/>
</dbReference>
<dbReference type="InterPro" id="IPR006086">
    <property type="entry name" value="XPG-I_dom"/>
</dbReference>
<dbReference type="SMART" id="SM00484">
    <property type="entry name" value="XPGI"/>
    <property type="match status" value="1"/>
</dbReference>
<keyword evidence="1" id="KW-0540">Nuclease</keyword>
<dbReference type="Gramene" id="ABO94719">
    <property type="protein sequence ID" value="ABO94719"/>
    <property type="gene ID" value="OSTLU_119559"/>
</dbReference>
<evidence type="ECO:0000256" key="1">
    <source>
        <dbReference type="ARBA" id="ARBA00022722"/>
    </source>
</evidence>
<sequence>MGVDAGWKAFDDAVVRTSIGGEFANAKAGVDANIWIHQGWAMRKTGSVQDKLDSSVETVISRATKLVNAGVFPVLVFDGARTAHKKETHAKRAGTIGEKFERCYLPRILNEVRKRGFVYVVAPNESDHQLKYMESSGLVDFVLTDDTDAVVLGCAKVVHKVSWSVSTLKCNVFNRNNLRMPVDTNEVNTVAELMCMHGDAAMRLWAAASGCDYREGKVPGLGPQTALKAIVACIQSAETLSIRSFVKYLVKKDVVDASDEDTQILKLEESLAGFERAIVYDMRTKERRWLNDATIFNANHSENEEFALGLRDADTHEPVELVAVAALFRHGETRARRIPKYLIKGAVLPEKRVEDNSKSDLIRWLNVRRNDRRRGCQDIRDKDVIISEVIQRMELERRYEELDIDVDGDVQDPEGKSLHTYLVHHFHLPVTQFPELDPDLDAPMDAEVWSTDVELFRETSPLMGEDIITTWLAGMSVYGDPVRSKAYRQGYARIHARTPLPIRFAHVGHPWMQTHFRVWFRVGIPASLKAERYAVAVCLLCKYGCIDEETNEHVHDHVVSVERGTCACKAGAGGDFGGCIHVIAALWYFAKLQRPADPCTSLESEWFGTSGEGDPMNRKNPLSNIDFNRFEAGRAKRRCTVDTRGDGDLELPEVAPDVSAMWSRNKPSTLLREYFDVYEKENNHKCTLHRVTDACETRNLP</sequence>
<dbReference type="AlphaFoldDB" id="A4RSV6"/>
<dbReference type="InterPro" id="IPR036279">
    <property type="entry name" value="5-3_exonuclease_C_sf"/>
</dbReference>
<dbReference type="InterPro" id="IPR029060">
    <property type="entry name" value="PIN-like_dom_sf"/>
</dbReference>
<dbReference type="Pfam" id="PF00867">
    <property type="entry name" value="XPG_I"/>
    <property type="match status" value="1"/>
</dbReference>
<dbReference type="HOGENOM" id="CLU_393513_0_0_1"/>
<dbReference type="RefSeq" id="XP_001416426.1">
    <property type="nucleotide sequence ID" value="XM_001416389.1"/>
</dbReference>
<keyword evidence="3" id="KW-0255">Endonuclease</keyword>
<dbReference type="InterPro" id="IPR006084">
    <property type="entry name" value="XPG/Rad2"/>
</dbReference>
<dbReference type="eggNOG" id="KOG2518">
    <property type="taxonomic scope" value="Eukaryota"/>
</dbReference>
<proteinExistence type="predicted"/>
<dbReference type="Gene3D" id="3.40.50.1010">
    <property type="entry name" value="5'-nuclease"/>
    <property type="match status" value="2"/>
</dbReference>
<dbReference type="GO" id="GO:0008270">
    <property type="term" value="F:zinc ion binding"/>
    <property type="evidence" value="ECO:0007669"/>
    <property type="project" value="UniProtKB-KW"/>
</dbReference>
<dbReference type="CDD" id="cd09897">
    <property type="entry name" value="H3TH_FEN1-XPG-like"/>
    <property type="match status" value="1"/>
</dbReference>
<keyword evidence="6" id="KW-0863">Zinc-finger</keyword>
<evidence type="ECO:0000313" key="9">
    <source>
        <dbReference type="Proteomes" id="UP000001568"/>
    </source>
</evidence>
<dbReference type="KEGG" id="olu:OSTLU_119559"/>
<keyword evidence="9" id="KW-1185">Reference proteome</keyword>
<evidence type="ECO:0000259" key="7">
    <source>
        <dbReference type="PROSITE" id="PS50966"/>
    </source>
</evidence>
<dbReference type="Pfam" id="PF00752">
    <property type="entry name" value="XPG_N"/>
    <property type="match status" value="1"/>
</dbReference>
<protein>
    <submittedName>
        <fullName evidence="8">Exodeoxyribonuclease I</fullName>
    </submittedName>
</protein>
<evidence type="ECO:0000256" key="4">
    <source>
        <dbReference type="ARBA" id="ARBA00022801"/>
    </source>
</evidence>
<evidence type="ECO:0000256" key="2">
    <source>
        <dbReference type="ARBA" id="ARBA00022723"/>
    </source>
</evidence>